<accession>A0A0K0CVK9</accession>
<reference evidence="2" key="2">
    <citation type="submission" date="2017-02" db="UniProtKB">
        <authorList>
            <consortium name="WormBaseParasite"/>
        </authorList>
    </citation>
    <scope>IDENTIFICATION</scope>
</reference>
<dbReference type="STRING" id="6313.A0A0K0CVK9"/>
<proteinExistence type="predicted"/>
<dbReference type="AlphaFoldDB" id="A0A0K0CVK9"/>
<protein>
    <submittedName>
        <fullName evidence="2">Transposase</fullName>
    </submittedName>
</protein>
<name>A0A0K0CVK9_ANGCA</name>
<reference evidence="1" key="1">
    <citation type="submission" date="2012-09" db="EMBL/GenBank/DDBJ databases">
        <authorList>
            <person name="Martin A.A."/>
        </authorList>
    </citation>
    <scope>NUCLEOTIDE SEQUENCE</scope>
</reference>
<evidence type="ECO:0000313" key="1">
    <source>
        <dbReference type="Proteomes" id="UP000035642"/>
    </source>
</evidence>
<evidence type="ECO:0000313" key="2">
    <source>
        <dbReference type="WBParaSite" id="ACAC_0000138201-mRNA-1"/>
    </source>
</evidence>
<keyword evidence="1" id="KW-1185">Reference proteome</keyword>
<dbReference type="WBParaSite" id="ACAC_0000138201-mRNA-1">
    <property type="protein sequence ID" value="ACAC_0000138201-mRNA-1"/>
    <property type="gene ID" value="ACAC_0000138201"/>
</dbReference>
<dbReference type="Proteomes" id="UP000035642">
    <property type="component" value="Unassembled WGS sequence"/>
</dbReference>
<organism evidence="1 2">
    <name type="scientific">Angiostrongylus cantonensis</name>
    <name type="common">Rat lungworm</name>
    <dbReference type="NCBI Taxonomy" id="6313"/>
    <lineage>
        <taxon>Eukaryota</taxon>
        <taxon>Metazoa</taxon>
        <taxon>Ecdysozoa</taxon>
        <taxon>Nematoda</taxon>
        <taxon>Chromadorea</taxon>
        <taxon>Rhabditida</taxon>
        <taxon>Rhabditina</taxon>
        <taxon>Rhabditomorpha</taxon>
        <taxon>Strongyloidea</taxon>
        <taxon>Metastrongylidae</taxon>
        <taxon>Angiostrongylus</taxon>
    </lineage>
</organism>
<sequence>DGINQWDYIVTGFPRLRRFRFVYNIDEQGSAIRLRLKLLQLQKYMRKNVRKPVTLKGNPEVHNGSYASYWCT</sequence>